<organism evidence="1 2">
    <name type="scientific">Desulfofundulus kuznetsovii (strain DSM 6115 / VKM B-1805 / 17)</name>
    <name type="common">Desulfotomaculum kuznetsovii</name>
    <dbReference type="NCBI Taxonomy" id="760568"/>
    <lineage>
        <taxon>Bacteria</taxon>
        <taxon>Bacillati</taxon>
        <taxon>Bacillota</taxon>
        <taxon>Clostridia</taxon>
        <taxon>Eubacteriales</taxon>
        <taxon>Peptococcaceae</taxon>
        <taxon>Desulfofundulus</taxon>
    </lineage>
</organism>
<evidence type="ECO:0008006" key="3">
    <source>
        <dbReference type="Google" id="ProtNLM"/>
    </source>
</evidence>
<dbReference type="InterPro" id="IPR025639">
    <property type="entry name" value="DruA"/>
</dbReference>
<dbReference type="AlphaFoldDB" id="A0AAU8PJI0"/>
<proteinExistence type="predicted"/>
<dbReference type="Proteomes" id="UP000009229">
    <property type="component" value="Chromosome"/>
</dbReference>
<protein>
    <recommendedName>
        <fullName evidence="3">DUF4338 domain-containing protein</fullName>
    </recommendedName>
</protein>
<keyword evidence="2" id="KW-1185">Reference proteome</keyword>
<dbReference type="EMBL" id="CP002770">
    <property type="protein sequence ID" value="AEG16039.1"/>
    <property type="molecule type" value="Genomic_DNA"/>
</dbReference>
<dbReference type="Pfam" id="PF14236">
    <property type="entry name" value="DruA"/>
    <property type="match status" value="1"/>
</dbReference>
<evidence type="ECO:0000313" key="1">
    <source>
        <dbReference type="EMBL" id="AEG16039.1"/>
    </source>
</evidence>
<accession>A0AAU8PJI0</accession>
<name>A0AAU8PJI0_DESK7</name>
<dbReference type="KEGG" id="dku:Desku_2514"/>
<dbReference type="RefSeq" id="WP_013823550.1">
    <property type="nucleotide sequence ID" value="NC_015573.1"/>
</dbReference>
<gene>
    <name evidence="1" type="ordered locus">Desku_2514</name>
</gene>
<reference evidence="2" key="1">
    <citation type="submission" date="2011-05" db="EMBL/GenBank/DDBJ databases">
        <title>Complete sequence of Desulfotomaculum kuznetsovii DSM 6115.</title>
        <authorList>
            <person name="Lucas S."/>
            <person name="Han J."/>
            <person name="Lapidus A."/>
            <person name="Cheng J.-F."/>
            <person name="Goodwin L."/>
            <person name="Pitluck S."/>
            <person name="Peters L."/>
            <person name="Mikhailova N."/>
            <person name="Lu M."/>
            <person name="Saunders E."/>
            <person name="Han C."/>
            <person name="Tapia R."/>
            <person name="Land M."/>
            <person name="Hauser L."/>
            <person name="Kyrpides N."/>
            <person name="Ivanova N."/>
            <person name="Pagani I."/>
            <person name="Nazina T."/>
            <person name="Ivanova A."/>
            <person name="Parshina S."/>
            <person name="Kuever J."/>
            <person name="Muyzer G."/>
            <person name="Plugge C."/>
            <person name="Stams A."/>
            <person name="Woyke T."/>
        </authorList>
    </citation>
    <scope>NUCLEOTIDE SEQUENCE [LARGE SCALE GENOMIC DNA]</scope>
    <source>
        <strain evidence="2">DSM 6115 / VKM B-1805 / 17</strain>
    </source>
</reference>
<evidence type="ECO:0000313" key="2">
    <source>
        <dbReference type="Proteomes" id="UP000009229"/>
    </source>
</evidence>
<sequence>MSISAKELHRLVLEKLESVGFDIDQDGYLTYCGDTKDALRQLHEPARLLELARRQEWLAKNLPRFINFFADGVEVVPEKISPVLVEVKNRKQHALFRIARLLWSLPFSKGYGRRLRFLVFDNNNDKLIGILALQSPPLSFPPRDRLFRYPEGKKVELVNQTMDIQTLGAVPPYNYLLGGKLVAMAAASNEVREAYRLKYGDRMTEMEKRLLPAHLVALTTTSAFGRSSLYNRLRYKSLHIAYSLGYTDGYGSFHLMELYPLFKEFLESQGISTRGGFGVGPRIKWQIMVRALERLGFSSDLLRHNVKREAFLFPLVDNLTDYMEGRTTEPVYRDLPFSDLADWWRTRWLLPRVERTKEWLGWRKSDLYNKLIINTLEFADKQEIASPRAVQKDGHLLSDCLCQQQPVV</sequence>